<dbReference type="STRING" id="487184.SAMN05216421_2941"/>
<sequence>MTLRLIWLSTLFAGLLAAGLVSAEDLTAELAGETFSLELADDPEERRQGLMGRTELKQNAGMLFDFPPGITPAIWMRNMHIPLDLIYLDEEARITHLFRQVPPCEAMPCTLYRADRPLRFVIEVPAGTIDRLNLEPGDTVDLQARQNRPAPRD</sequence>
<feature type="signal peptide" evidence="1">
    <location>
        <begin position="1"/>
        <end position="23"/>
    </location>
</feature>
<organism evidence="2 3">
    <name type="scientific">Halopseudomonas xinjiangensis</name>
    <dbReference type="NCBI Taxonomy" id="487184"/>
    <lineage>
        <taxon>Bacteria</taxon>
        <taxon>Pseudomonadati</taxon>
        <taxon>Pseudomonadota</taxon>
        <taxon>Gammaproteobacteria</taxon>
        <taxon>Pseudomonadales</taxon>
        <taxon>Pseudomonadaceae</taxon>
        <taxon>Halopseudomonas</taxon>
    </lineage>
</organism>
<evidence type="ECO:0008006" key="4">
    <source>
        <dbReference type="Google" id="ProtNLM"/>
    </source>
</evidence>
<evidence type="ECO:0000313" key="2">
    <source>
        <dbReference type="EMBL" id="SDT11907.1"/>
    </source>
</evidence>
<protein>
    <recommendedName>
        <fullName evidence="4">DUF192 domain-containing protein</fullName>
    </recommendedName>
</protein>
<dbReference type="Gene3D" id="2.60.120.1140">
    <property type="entry name" value="Protein of unknown function DUF192"/>
    <property type="match status" value="1"/>
</dbReference>
<keyword evidence="1" id="KW-0732">Signal</keyword>
<dbReference type="PANTHER" id="PTHR37953">
    <property type="entry name" value="UPF0127 PROTEIN MJ1496"/>
    <property type="match status" value="1"/>
</dbReference>
<dbReference type="PANTHER" id="PTHR37953:SF1">
    <property type="entry name" value="UPF0127 PROTEIN MJ1496"/>
    <property type="match status" value="1"/>
</dbReference>
<dbReference type="RefSeq" id="WP_093396247.1">
    <property type="nucleotide sequence ID" value="NZ_LT629736.1"/>
</dbReference>
<dbReference type="OrthoDB" id="5526466at2"/>
<dbReference type="Pfam" id="PF02643">
    <property type="entry name" value="DUF192"/>
    <property type="match status" value="1"/>
</dbReference>
<dbReference type="InterPro" id="IPR003795">
    <property type="entry name" value="DUF192"/>
</dbReference>
<reference evidence="3" key="1">
    <citation type="submission" date="2016-10" db="EMBL/GenBank/DDBJ databases">
        <authorList>
            <person name="Varghese N."/>
            <person name="Submissions S."/>
        </authorList>
    </citation>
    <scope>NUCLEOTIDE SEQUENCE [LARGE SCALE GENOMIC DNA]</scope>
    <source>
        <strain evidence="3">NRRL B-51270</strain>
    </source>
</reference>
<accession>A0A1H1XRQ3</accession>
<evidence type="ECO:0000313" key="3">
    <source>
        <dbReference type="Proteomes" id="UP000243207"/>
    </source>
</evidence>
<proteinExistence type="predicted"/>
<evidence type="ECO:0000256" key="1">
    <source>
        <dbReference type="SAM" id="SignalP"/>
    </source>
</evidence>
<dbReference type="AlphaFoldDB" id="A0A1H1XRQ3"/>
<dbReference type="Proteomes" id="UP000243207">
    <property type="component" value="Chromosome I"/>
</dbReference>
<dbReference type="EMBL" id="LT629736">
    <property type="protein sequence ID" value="SDT11907.1"/>
    <property type="molecule type" value="Genomic_DNA"/>
</dbReference>
<name>A0A1H1XRQ3_9GAMM</name>
<dbReference type="InterPro" id="IPR038695">
    <property type="entry name" value="Saro_0823-like_sf"/>
</dbReference>
<keyword evidence="3" id="KW-1185">Reference proteome</keyword>
<feature type="chain" id="PRO_5009265792" description="DUF192 domain-containing protein" evidence="1">
    <location>
        <begin position="24"/>
        <end position="153"/>
    </location>
</feature>
<gene>
    <name evidence="2" type="ORF">SAMN05216421_2941</name>
</gene>